<comment type="caution">
    <text evidence="2">The sequence shown here is derived from an EMBL/GenBank/DDBJ whole genome shotgun (WGS) entry which is preliminary data.</text>
</comment>
<feature type="signal peptide" evidence="1">
    <location>
        <begin position="1"/>
        <end position="24"/>
    </location>
</feature>
<evidence type="ECO:0008006" key="4">
    <source>
        <dbReference type="Google" id="ProtNLM"/>
    </source>
</evidence>
<dbReference type="EMBL" id="JACVFC010000002">
    <property type="protein sequence ID" value="MBC9932135.1"/>
    <property type="molecule type" value="Genomic_DNA"/>
</dbReference>
<accession>A0ABR7TNT4</accession>
<gene>
    <name evidence="2" type="ORF">ICL07_17245</name>
</gene>
<keyword evidence="3" id="KW-1185">Reference proteome</keyword>
<organism evidence="2 3">
    <name type="scientific">Chitinophaga qingshengii</name>
    <dbReference type="NCBI Taxonomy" id="1569794"/>
    <lineage>
        <taxon>Bacteria</taxon>
        <taxon>Pseudomonadati</taxon>
        <taxon>Bacteroidota</taxon>
        <taxon>Chitinophagia</taxon>
        <taxon>Chitinophagales</taxon>
        <taxon>Chitinophagaceae</taxon>
        <taxon>Chitinophaga</taxon>
    </lineage>
</organism>
<sequence>MKKQLLALASAALLFAACSKKDNAKPEEVSFTGLLKTMYSKIDTSVFEYNNDKTLSKWSSAYTDKTDVGGDVQTIVYANGKVSQIWLASYAEDRKLSASTLNMEMVYANDGKLQKIIGYDADDKDNVYEMLVYNNAGKLEKVLHYSGPKGGEAVNTQVELITWTGNNITKVVHQYISGTTVTEETDEYTFDDKENYMSGAGLGGMVDMFTPEVFNANNITKMTSKRVNYPDNVTTYTFEYAGAKPVKMTRVENAGTTSERNDVFTLEYYK</sequence>
<evidence type="ECO:0000256" key="1">
    <source>
        <dbReference type="SAM" id="SignalP"/>
    </source>
</evidence>
<feature type="chain" id="PRO_5045792965" description="DUF4595 domain-containing protein" evidence="1">
    <location>
        <begin position="25"/>
        <end position="270"/>
    </location>
</feature>
<keyword evidence="1" id="KW-0732">Signal</keyword>
<proteinExistence type="predicted"/>
<evidence type="ECO:0000313" key="3">
    <source>
        <dbReference type="Proteomes" id="UP000659124"/>
    </source>
</evidence>
<evidence type="ECO:0000313" key="2">
    <source>
        <dbReference type="EMBL" id="MBC9932135.1"/>
    </source>
</evidence>
<dbReference type="RefSeq" id="WP_188089269.1">
    <property type="nucleotide sequence ID" value="NZ_JACVFC010000002.1"/>
</dbReference>
<protein>
    <recommendedName>
        <fullName evidence="4">DUF4595 domain-containing protein</fullName>
    </recommendedName>
</protein>
<reference evidence="2 3" key="1">
    <citation type="submission" date="2020-09" db="EMBL/GenBank/DDBJ databases">
        <title>Genome sequences of type strains of Chitinophaga qingshengii and Chitinophaga varians.</title>
        <authorList>
            <person name="Kittiwongwattana C."/>
        </authorList>
    </citation>
    <scope>NUCLEOTIDE SEQUENCE [LARGE SCALE GENOMIC DNA]</scope>
    <source>
        <strain evidence="2 3">JCM 30026</strain>
    </source>
</reference>
<dbReference type="PROSITE" id="PS51257">
    <property type="entry name" value="PROKAR_LIPOPROTEIN"/>
    <property type="match status" value="1"/>
</dbReference>
<dbReference type="Proteomes" id="UP000659124">
    <property type="component" value="Unassembled WGS sequence"/>
</dbReference>
<name>A0ABR7TNT4_9BACT</name>